<name>A0A540M5Q1_MALBA</name>
<evidence type="ECO:0000313" key="1">
    <source>
        <dbReference type="EMBL" id="TQD94026.1"/>
    </source>
</evidence>
<comment type="caution">
    <text evidence="1">The sequence shown here is derived from an EMBL/GenBank/DDBJ whole genome shotgun (WGS) entry which is preliminary data.</text>
</comment>
<reference evidence="1 2" key="1">
    <citation type="journal article" date="2019" name="G3 (Bethesda)">
        <title>Sequencing of a Wild Apple (Malus baccata) Genome Unravels the Differences Between Cultivated and Wild Apple Species Regarding Disease Resistance and Cold Tolerance.</title>
        <authorList>
            <person name="Chen X."/>
        </authorList>
    </citation>
    <scope>NUCLEOTIDE SEQUENCE [LARGE SCALE GENOMIC DNA]</scope>
    <source>
        <strain evidence="2">cv. Shandingzi</strain>
        <tissue evidence="1">Leaves</tissue>
    </source>
</reference>
<sequence>MRDLLSFVHPASACPYSQAANSNFPIHMPSMQLTLLFPAPLQVQSCRRHLH</sequence>
<evidence type="ECO:0000313" key="2">
    <source>
        <dbReference type="Proteomes" id="UP000315295"/>
    </source>
</evidence>
<proteinExistence type="predicted"/>
<dbReference type="AlphaFoldDB" id="A0A540M5Q1"/>
<keyword evidence="2" id="KW-1185">Reference proteome</keyword>
<gene>
    <name evidence="1" type="ORF">C1H46_020359</name>
</gene>
<accession>A0A540M5Q1</accession>
<protein>
    <submittedName>
        <fullName evidence="1">Uncharacterized protein</fullName>
    </submittedName>
</protein>
<dbReference type="EMBL" id="VIEB01000351">
    <property type="protein sequence ID" value="TQD94026.1"/>
    <property type="molecule type" value="Genomic_DNA"/>
</dbReference>
<organism evidence="1 2">
    <name type="scientific">Malus baccata</name>
    <name type="common">Siberian crab apple</name>
    <name type="synonym">Pyrus baccata</name>
    <dbReference type="NCBI Taxonomy" id="106549"/>
    <lineage>
        <taxon>Eukaryota</taxon>
        <taxon>Viridiplantae</taxon>
        <taxon>Streptophyta</taxon>
        <taxon>Embryophyta</taxon>
        <taxon>Tracheophyta</taxon>
        <taxon>Spermatophyta</taxon>
        <taxon>Magnoliopsida</taxon>
        <taxon>eudicotyledons</taxon>
        <taxon>Gunneridae</taxon>
        <taxon>Pentapetalae</taxon>
        <taxon>rosids</taxon>
        <taxon>fabids</taxon>
        <taxon>Rosales</taxon>
        <taxon>Rosaceae</taxon>
        <taxon>Amygdaloideae</taxon>
        <taxon>Maleae</taxon>
        <taxon>Malus</taxon>
    </lineage>
</organism>
<dbReference type="Proteomes" id="UP000315295">
    <property type="component" value="Unassembled WGS sequence"/>
</dbReference>